<keyword evidence="3" id="KW-1185">Reference proteome</keyword>
<evidence type="ECO:0000313" key="3">
    <source>
        <dbReference type="Proteomes" id="UP001237642"/>
    </source>
</evidence>
<dbReference type="InterPro" id="IPR002156">
    <property type="entry name" value="RNaseH_domain"/>
</dbReference>
<comment type="caution">
    <text evidence="2">The sequence shown here is derived from an EMBL/GenBank/DDBJ whole genome shotgun (WGS) entry which is preliminary data.</text>
</comment>
<dbReference type="Proteomes" id="UP001237642">
    <property type="component" value="Unassembled WGS sequence"/>
</dbReference>
<dbReference type="Pfam" id="PF13456">
    <property type="entry name" value="RVT_3"/>
    <property type="match status" value="1"/>
</dbReference>
<evidence type="ECO:0000259" key="1">
    <source>
        <dbReference type="Pfam" id="PF13456"/>
    </source>
</evidence>
<proteinExistence type="predicted"/>
<protein>
    <recommendedName>
        <fullName evidence="1">RNase H type-1 domain-containing protein</fullName>
    </recommendedName>
</protein>
<dbReference type="CDD" id="cd06222">
    <property type="entry name" value="RNase_H_like"/>
    <property type="match status" value="1"/>
</dbReference>
<reference evidence="2" key="1">
    <citation type="submission" date="2023-02" db="EMBL/GenBank/DDBJ databases">
        <title>Genome of toxic invasive species Heracleum sosnowskyi carries increased number of genes despite the absence of recent whole-genome duplications.</title>
        <authorList>
            <person name="Schelkunov M."/>
            <person name="Shtratnikova V."/>
            <person name="Makarenko M."/>
            <person name="Klepikova A."/>
            <person name="Omelchenko D."/>
            <person name="Novikova G."/>
            <person name="Obukhova E."/>
            <person name="Bogdanov V."/>
            <person name="Penin A."/>
            <person name="Logacheva M."/>
        </authorList>
    </citation>
    <scope>NUCLEOTIDE SEQUENCE</scope>
    <source>
        <strain evidence="2">Hsosn_3</strain>
        <tissue evidence="2">Leaf</tissue>
    </source>
</reference>
<reference evidence="2" key="2">
    <citation type="submission" date="2023-05" db="EMBL/GenBank/DDBJ databases">
        <authorList>
            <person name="Schelkunov M.I."/>
        </authorList>
    </citation>
    <scope>NUCLEOTIDE SEQUENCE</scope>
    <source>
        <strain evidence="2">Hsosn_3</strain>
        <tissue evidence="2">Leaf</tissue>
    </source>
</reference>
<dbReference type="AlphaFoldDB" id="A0AAD8LZQ6"/>
<organism evidence="2 3">
    <name type="scientific">Heracleum sosnowskyi</name>
    <dbReference type="NCBI Taxonomy" id="360622"/>
    <lineage>
        <taxon>Eukaryota</taxon>
        <taxon>Viridiplantae</taxon>
        <taxon>Streptophyta</taxon>
        <taxon>Embryophyta</taxon>
        <taxon>Tracheophyta</taxon>
        <taxon>Spermatophyta</taxon>
        <taxon>Magnoliopsida</taxon>
        <taxon>eudicotyledons</taxon>
        <taxon>Gunneridae</taxon>
        <taxon>Pentapetalae</taxon>
        <taxon>asterids</taxon>
        <taxon>campanulids</taxon>
        <taxon>Apiales</taxon>
        <taxon>Apiaceae</taxon>
        <taxon>Apioideae</taxon>
        <taxon>apioid superclade</taxon>
        <taxon>Tordylieae</taxon>
        <taxon>Tordyliinae</taxon>
        <taxon>Heracleum</taxon>
    </lineage>
</organism>
<sequence>MWTRELREWEKPIALELYELISNIRCNHKEDEVQWDAHKAELIKSELDTLWKVNPEGCILLSNKHKRSELFLRWNTSLVGYSDGSFKELEDGTMISGMGGILLNDKDEIIFVFSGKCNSSSPVEAELEAIIFLSNAALTHLDHTSKVVICTDCALAVQSLSKLRAGQDDFFRRKTEWVDLASKKMIQLYYTPRENLAMVDDLAKKGRERVKEFWKYDMGLGAIAEEFEEISEEDYLAGEIQEVEEMEEDQGDDEEGIELVEGIEMDGMGHQG</sequence>
<dbReference type="EMBL" id="JAUIZM010000011">
    <property type="protein sequence ID" value="KAK1356460.1"/>
    <property type="molecule type" value="Genomic_DNA"/>
</dbReference>
<dbReference type="GO" id="GO:0004523">
    <property type="term" value="F:RNA-DNA hybrid ribonuclease activity"/>
    <property type="evidence" value="ECO:0007669"/>
    <property type="project" value="InterPro"/>
</dbReference>
<dbReference type="InterPro" id="IPR012337">
    <property type="entry name" value="RNaseH-like_sf"/>
</dbReference>
<dbReference type="GO" id="GO:0003676">
    <property type="term" value="F:nucleic acid binding"/>
    <property type="evidence" value="ECO:0007669"/>
    <property type="project" value="InterPro"/>
</dbReference>
<evidence type="ECO:0000313" key="2">
    <source>
        <dbReference type="EMBL" id="KAK1356460.1"/>
    </source>
</evidence>
<dbReference type="Gene3D" id="3.30.420.10">
    <property type="entry name" value="Ribonuclease H-like superfamily/Ribonuclease H"/>
    <property type="match status" value="1"/>
</dbReference>
<dbReference type="InterPro" id="IPR044730">
    <property type="entry name" value="RNase_H-like_dom_plant"/>
</dbReference>
<dbReference type="InterPro" id="IPR036397">
    <property type="entry name" value="RNaseH_sf"/>
</dbReference>
<gene>
    <name evidence="2" type="ORF">POM88_049716</name>
</gene>
<accession>A0AAD8LZQ6</accession>
<feature type="domain" description="RNase H type-1" evidence="1">
    <location>
        <begin position="91"/>
        <end position="205"/>
    </location>
</feature>
<name>A0AAD8LZQ6_9APIA</name>
<dbReference type="SUPFAM" id="SSF53098">
    <property type="entry name" value="Ribonuclease H-like"/>
    <property type="match status" value="1"/>
</dbReference>